<sequence>MEKYAFKNMKEFIQISHTSKTLYANLKKQYGLNYEELFILNYIHEHKLPCYNVKDIITASQFKPYYITKAVQKLKEYNYLSKRRNEKDERTVLIEVSEEQHQMIDQLFTEIEALF</sequence>
<dbReference type="SMART" id="SM00347">
    <property type="entry name" value="HTH_MARR"/>
    <property type="match status" value="1"/>
</dbReference>
<evidence type="ECO:0000256" key="6">
    <source>
        <dbReference type="ARBA" id="ARBA00023163"/>
    </source>
</evidence>
<dbReference type="InterPro" id="IPR055166">
    <property type="entry name" value="Transc_reg_Sar_Rot_HTH"/>
</dbReference>
<keyword evidence="4" id="KW-0238">DNA-binding</keyword>
<dbReference type="Gene3D" id="1.10.10.10">
    <property type="entry name" value="Winged helix-like DNA-binding domain superfamily/Winged helix DNA-binding domain"/>
    <property type="match status" value="1"/>
</dbReference>
<dbReference type="NCBIfam" id="TIGR01889">
    <property type="entry name" value="Staph_reg_Sar"/>
    <property type="match status" value="1"/>
</dbReference>
<dbReference type="PANTHER" id="PTHR33164">
    <property type="entry name" value="TRANSCRIPTIONAL REGULATOR, MARR FAMILY"/>
    <property type="match status" value="1"/>
</dbReference>
<protein>
    <submittedName>
        <fullName evidence="8">MarR family transcriptional regulator</fullName>
    </submittedName>
</protein>
<reference evidence="8 9" key="1">
    <citation type="submission" date="2020-04" db="EMBL/GenBank/DDBJ databases">
        <title>Staphylococcus species from domestic dog.</title>
        <authorList>
            <person name="Paterson G.K."/>
        </authorList>
    </citation>
    <scope>NUCLEOTIDE SEQUENCE [LARGE SCALE GENOMIC DNA]</scope>
    <source>
        <strain evidence="8 9">H16/1A</strain>
    </source>
</reference>
<evidence type="ECO:0000256" key="3">
    <source>
        <dbReference type="ARBA" id="ARBA00023026"/>
    </source>
</evidence>
<organism evidence="8 9">
    <name type="scientific">Staphylococcus canis</name>
    <dbReference type="NCBI Taxonomy" id="2724942"/>
    <lineage>
        <taxon>Bacteria</taxon>
        <taxon>Bacillati</taxon>
        <taxon>Bacillota</taxon>
        <taxon>Bacilli</taxon>
        <taxon>Bacillales</taxon>
        <taxon>Staphylococcaceae</taxon>
        <taxon>Staphylococcus</taxon>
    </lineage>
</organism>
<dbReference type="InterPro" id="IPR036390">
    <property type="entry name" value="WH_DNA-bd_sf"/>
</dbReference>
<evidence type="ECO:0000259" key="7">
    <source>
        <dbReference type="SMART" id="SM00347"/>
    </source>
</evidence>
<dbReference type="InterPro" id="IPR000835">
    <property type="entry name" value="HTH_MarR-typ"/>
</dbReference>
<accession>A0ABS0T787</accession>
<keyword evidence="5" id="KW-0010">Activator</keyword>
<evidence type="ECO:0000256" key="4">
    <source>
        <dbReference type="ARBA" id="ARBA00023125"/>
    </source>
</evidence>
<proteinExistence type="predicted"/>
<keyword evidence="9" id="KW-1185">Reference proteome</keyword>
<evidence type="ECO:0000256" key="2">
    <source>
        <dbReference type="ARBA" id="ARBA00023015"/>
    </source>
</evidence>
<dbReference type="InterPro" id="IPR010166">
    <property type="entry name" value="SarA/Rot_dom"/>
</dbReference>
<name>A0ABS0T787_9STAP</name>
<dbReference type="Proteomes" id="UP000751852">
    <property type="component" value="Unassembled WGS sequence"/>
</dbReference>
<dbReference type="InterPro" id="IPR039422">
    <property type="entry name" value="MarR/SlyA-like"/>
</dbReference>
<dbReference type="PANTHER" id="PTHR33164:SF56">
    <property type="entry name" value="HTH-TYPE TRANSCRIPTIONAL REGULATOR MHQR"/>
    <property type="match status" value="1"/>
</dbReference>
<dbReference type="Pfam" id="PF22381">
    <property type="entry name" value="Staph_reg_Sar_Rot"/>
    <property type="match status" value="1"/>
</dbReference>
<keyword evidence="6" id="KW-0804">Transcription</keyword>
<evidence type="ECO:0000256" key="1">
    <source>
        <dbReference type="ARBA" id="ARBA00022491"/>
    </source>
</evidence>
<evidence type="ECO:0000256" key="5">
    <source>
        <dbReference type="ARBA" id="ARBA00023159"/>
    </source>
</evidence>
<comment type="caution">
    <text evidence="8">The sequence shown here is derived from an EMBL/GenBank/DDBJ whole genome shotgun (WGS) entry which is preliminary data.</text>
</comment>
<keyword evidence="1" id="KW-0678">Repressor</keyword>
<dbReference type="EMBL" id="JABANU010000006">
    <property type="protein sequence ID" value="MBI5974609.1"/>
    <property type="molecule type" value="Genomic_DNA"/>
</dbReference>
<dbReference type="InterPro" id="IPR036388">
    <property type="entry name" value="WH-like_DNA-bd_sf"/>
</dbReference>
<evidence type="ECO:0000313" key="8">
    <source>
        <dbReference type="EMBL" id="MBI5974609.1"/>
    </source>
</evidence>
<feature type="domain" description="HTH marR-type" evidence="7">
    <location>
        <begin position="25"/>
        <end position="114"/>
    </location>
</feature>
<keyword evidence="3" id="KW-0843">Virulence</keyword>
<dbReference type="SUPFAM" id="SSF46785">
    <property type="entry name" value="Winged helix' DNA-binding domain"/>
    <property type="match status" value="1"/>
</dbReference>
<evidence type="ECO:0000313" key="9">
    <source>
        <dbReference type="Proteomes" id="UP000751852"/>
    </source>
</evidence>
<gene>
    <name evidence="8" type="ORF">HHH54_03220</name>
</gene>
<dbReference type="RefSeq" id="WP_198617400.1">
    <property type="nucleotide sequence ID" value="NZ_JABANU010000006.1"/>
</dbReference>
<keyword evidence="2" id="KW-0805">Transcription regulation</keyword>